<reference evidence="2" key="1">
    <citation type="submission" date="2020-05" db="EMBL/GenBank/DDBJ databases">
        <title>Phylogenomic resolution of chytrid fungi.</title>
        <authorList>
            <person name="Stajich J.E."/>
            <person name="Amses K."/>
            <person name="Simmons R."/>
            <person name="Seto K."/>
            <person name="Myers J."/>
            <person name="Bonds A."/>
            <person name="Quandt C.A."/>
            <person name="Barry K."/>
            <person name="Liu P."/>
            <person name="Grigoriev I."/>
            <person name="Longcore J.E."/>
            <person name="James T.Y."/>
        </authorList>
    </citation>
    <scope>NUCLEOTIDE SEQUENCE</scope>
    <source>
        <strain evidence="2">PLAUS21</strain>
    </source>
</reference>
<sequence length="220" mass="26054">MPVVRFRLAMIVVHLLWSYWLIIYYGINSCLTYMSYYCVFFNASYFILGYLKNKSPKNSIVRSAFKINYAVTHTVSWVVTTMYWTAVFPHVVSFVKDPLTHILTSVLGHIFNLVFPIVDLYLEHNRMPFIHVLIPLSLFLWYELNMVYQVTFNQEPFPYQWLQTNLTIDGGIDWRFATPFLILLNIFIVGFHCTTIYLSKIFHYSLQDSLEERKPLKGDM</sequence>
<accession>A0AAD5UEG3</accession>
<evidence type="ECO:0000256" key="1">
    <source>
        <dbReference type="SAM" id="Phobius"/>
    </source>
</evidence>
<feature type="transmembrane region" description="Helical" evidence="1">
    <location>
        <begin position="7"/>
        <end position="27"/>
    </location>
</feature>
<feature type="transmembrane region" description="Helical" evidence="1">
    <location>
        <begin position="176"/>
        <end position="198"/>
    </location>
</feature>
<keyword evidence="3" id="KW-1185">Reference proteome</keyword>
<gene>
    <name evidence="2" type="ORF">HK103_005852</name>
</gene>
<proteinExistence type="predicted"/>
<evidence type="ECO:0000313" key="2">
    <source>
        <dbReference type="EMBL" id="KAJ3255936.1"/>
    </source>
</evidence>
<feature type="transmembrane region" description="Helical" evidence="1">
    <location>
        <begin position="63"/>
        <end position="86"/>
    </location>
</feature>
<name>A0AAD5UEG3_9FUNG</name>
<organism evidence="2 3">
    <name type="scientific">Boothiomyces macroporosus</name>
    <dbReference type="NCBI Taxonomy" id="261099"/>
    <lineage>
        <taxon>Eukaryota</taxon>
        <taxon>Fungi</taxon>
        <taxon>Fungi incertae sedis</taxon>
        <taxon>Chytridiomycota</taxon>
        <taxon>Chytridiomycota incertae sedis</taxon>
        <taxon>Chytridiomycetes</taxon>
        <taxon>Rhizophydiales</taxon>
        <taxon>Terramycetaceae</taxon>
        <taxon>Boothiomyces</taxon>
    </lineage>
</organism>
<dbReference type="Proteomes" id="UP001210925">
    <property type="component" value="Unassembled WGS sequence"/>
</dbReference>
<evidence type="ECO:0000313" key="3">
    <source>
        <dbReference type="Proteomes" id="UP001210925"/>
    </source>
</evidence>
<keyword evidence="1" id="KW-1133">Transmembrane helix</keyword>
<comment type="caution">
    <text evidence="2">The sequence shown here is derived from an EMBL/GenBank/DDBJ whole genome shotgun (WGS) entry which is preliminary data.</text>
</comment>
<dbReference type="AlphaFoldDB" id="A0AAD5UEG3"/>
<protein>
    <submittedName>
        <fullName evidence="2">Uncharacterized protein</fullName>
    </submittedName>
</protein>
<keyword evidence="1" id="KW-0812">Transmembrane</keyword>
<feature type="transmembrane region" description="Helical" evidence="1">
    <location>
        <begin position="129"/>
        <end position="148"/>
    </location>
</feature>
<feature type="transmembrane region" description="Helical" evidence="1">
    <location>
        <begin position="33"/>
        <end position="51"/>
    </location>
</feature>
<feature type="transmembrane region" description="Helical" evidence="1">
    <location>
        <begin position="98"/>
        <end position="122"/>
    </location>
</feature>
<keyword evidence="1" id="KW-0472">Membrane</keyword>
<dbReference type="EMBL" id="JADGKB010000058">
    <property type="protein sequence ID" value="KAJ3255936.1"/>
    <property type="molecule type" value="Genomic_DNA"/>
</dbReference>